<dbReference type="GeneID" id="23844033"/>
<proteinExistence type="predicted"/>
<dbReference type="Pfam" id="PF00534">
    <property type="entry name" value="Glycos_transf_1"/>
    <property type="match status" value="1"/>
</dbReference>
<dbReference type="Proteomes" id="UP000183569">
    <property type="component" value="Unassembled WGS sequence"/>
</dbReference>
<reference evidence="2 3" key="1">
    <citation type="submission" date="2016-10" db="EMBL/GenBank/DDBJ databases">
        <authorList>
            <person name="Varghese N."/>
            <person name="Submissions S."/>
        </authorList>
    </citation>
    <scope>NUCLEOTIDE SEQUENCE [LARGE SCALE GENOMIC DNA]</scope>
    <source>
        <strain evidence="2 3">CGMCC 1.12102</strain>
    </source>
</reference>
<feature type="domain" description="Glycosyl transferase family 1" evidence="1">
    <location>
        <begin position="215"/>
        <end position="264"/>
    </location>
</feature>
<comment type="caution">
    <text evidence="2">The sequence shown here is derived from an EMBL/GenBank/DDBJ whole genome shotgun (WGS) entry which is preliminary data.</text>
</comment>
<dbReference type="Gene3D" id="3.40.50.2000">
    <property type="entry name" value="Glycogen Phosphorylase B"/>
    <property type="match status" value="1"/>
</dbReference>
<accession>A0A1G4YGG5</accession>
<protein>
    <submittedName>
        <fullName evidence="2">Glycosyltransferase involved in cell wall bisynthesis</fullName>
    </submittedName>
</protein>
<gene>
    <name evidence="2" type="ORF">SAMN02927897_02685</name>
</gene>
<dbReference type="SUPFAM" id="SSF53756">
    <property type="entry name" value="UDP-Glycosyltransferase/glycogen phosphorylase"/>
    <property type="match status" value="1"/>
</dbReference>
<evidence type="ECO:0000313" key="2">
    <source>
        <dbReference type="EMBL" id="SCX52444.1"/>
    </source>
</evidence>
<dbReference type="GO" id="GO:0016757">
    <property type="term" value="F:glycosyltransferase activity"/>
    <property type="evidence" value="ECO:0007669"/>
    <property type="project" value="InterPro"/>
</dbReference>
<dbReference type="AlphaFoldDB" id="A0A1G4YGG5"/>
<sequence>MEPVYISIPRFALSGGNLVTLSLAKYLSSQGIDVYCCSGFKIKRPNDVTLLKPQRGKLNSFLNLVSFLFLSIHALIVKNYVASHHLTCILNFIKKSRFALVQDIECDFYPQKLRWIGKRLWSNYLSSENLIFTNPHLAYKIGIKSNVQGFSYIPIELPTTFASNQLRNHDVVAVIRDGEYKAPQKTLDVLIELAKRGWNVIAINGTRHDYQYPFIINNLDRDEFIKILSNAKLFLCLSKWEGLGLPNLEAYVCGCDIVSTPIPSGCLLSDLDFESVEIVDSDCSAKLVSDIISTRLSTNGNLRKNNDDAEFLLQRKDSFLEINNTWLCYAKDMIQGFAK</sequence>
<dbReference type="RefSeq" id="WP_017458465.1">
    <property type="nucleotide sequence ID" value="NZ_FMUI01000007.1"/>
</dbReference>
<dbReference type="InterPro" id="IPR001296">
    <property type="entry name" value="Glyco_trans_1"/>
</dbReference>
<evidence type="ECO:0000313" key="3">
    <source>
        <dbReference type="Proteomes" id="UP000183569"/>
    </source>
</evidence>
<name>A0A1G4YGG5_9ENTR</name>
<organism evidence="2 3">
    <name type="scientific">Kosakonia sacchari</name>
    <dbReference type="NCBI Taxonomy" id="1158459"/>
    <lineage>
        <taxon>Bacteria</taxon>
        <taxon>Pseudomonadati</taxon>
        <taxon>Pseudomonadota</taxon>
        <taxon>Gammaproteobacteria</taxon>
        <taxon>Enterobacterales</taxon>
        <taxon>Enterobacteriaceae</taxon>
        <taxon>Kosakonia</taxon>
    </lineage>
</organism>
<evidence type="ECO:0000259" key="1">
    <source>
        <dbReference type="Pfam" id="PF00534"/>
    </source>
</evidence>
<dbReference type="EMBL" id="FMUI01000007">
    <property type="protein sequence ID" value="SCX52444.1"/>
    <property type="molecule type" value="Genomic_DNA"/>
</dbReference>
<keyword evidence="2" id="KW-0808">Transferase</keyword>